<feature type="domain" description="Alcohol dehydrogenase-like N-terminal" evidence="5">
    <location>
        <begin position="46"/>
        <end position="178"/>
    </location>
</feature>
<dbReference type="InterPro" id="IPR013149">
    <property type="entry name" value="ADH-like_C"/>
</dbReference>
<dbReference type="SUPFAM" id="SSF51735">
    <property type="entry name" value="NAD(P)-binding Rossmann-fold domains"/>
    <property type="match status" value="1"/>
</dbReference>
<comment type="similarity">
    <text evidence="2">Belongs to the zinc-containing alcohol dehydrogenase family.</text>
</comment>
<feature type="domain" description="Alcohol dehydrogenase-like C-terminal" evidence="4">
    <location>
        <begin position="225"/>
        <end position="360"/>
    </location>
</feature>
<dbReference type="EMBL" id="CP042912">
    <property type="protein sequence ID" value="QEG21597.1"/>
    <property type="molecule type" value="Genomic_DNA"/>
</dbReference>
<dbReference type="Pfam" id="PF08240">
    <property type="entry name" value="ADH_N"/>
    <property type="match status" value="1"/>
</dbReference>
<comment type="cofactor">
    <cofactor evidence="2">
        <name>Zn(2+)</name>
        <dbReference type="ChEBI" id="CHEBI:29105"/>
    </cofactor>
</comment>
<dbReference type="PANTHER" id="PTHR43189:SF1">
    <property type="entry name" value="ZINC-TYPE ALCOHOL DEHYDROGENASE-LIKE PROTEIN C1198.01"/>
    <property type="match status" value="1"/>
</dbReference>
<evidence type="ECO:0000256" key="2">
    <source>
        <dbReference type="RuleBase" id="RU361277"/>
    </source>
</evidence>
<evidence type="ECO:0000259" key="5">
    <source>
        <dbReference type="Pfam" id="PF08240"/>
    </source>
</evidence>
<dbReference type="Gene3D" id="3.40.50.720">
    <property type="entry name" value="NAD(P)-binding Rossmann-like Domain"/>
    <property type="match status" value="1"/>
</dbReference>
<name>A0A5B9P4R2_9BACT</name>
<dbReference type="InterPro" id="IPR013154">
    <property type="entry name" value="ADH-like_N"/>
</dbReference>
<accession>A0A5B9P4R2</accession>
<dbReference type="InterPro" id="IPR036291">
    <property type="entry name" value="NAD(P)-bd_dom_sf"/>
</dbReference>
<dbReference type="KEGG" id="mff:MFFC18_14550"/>
<dbReference type="Pfam" id="PF00107">
    <property type="entry name" value="ADH_zinc_N"/>
    <property type="match status" value="1"/>
</dbReference>
<dbReference type="Gene3D" id="3.90.180.10">
    <property type="entry name" value="Medium-chain alcohol dehydrogenases, catalytic domain"/>
    <property type="match status" value="1"/>
</dbReference>
<organism evidence="6 7">
    <name type="scientific">Mariniblastus fucicola</name>
    <dbReference type="NCBI Taxonomy" id="980251"/>
    <lineage>
        <taxon>Bacteria</taxon>
        <taxon>Pseudomonadati</taxon>
        <taxon>Planctomycetota</taxon>
        <taxon>Planctomycetia</taxon>
        <taxon>Pirellulales</taxon>
        <taxon>Pirellulaceae</taxon>
        <taxon>Mariniblastus</taxon>
    </lineage>
</organism>
<dbReference type="InterPro" id="IPR002328">
    <property type="entry name" value="ADH_Zn_CS"/>
</dbReference>
<dbReference type="STRING" id="980251.GCA_001642875_00428"/>
<dbReference type="RefSeq" id="WP_084416930.1">
    <property type="nucleotide sequence ID" value="NZ_CP042912.1"/>
</dbReference>
<evidence type="ECO:0000313" key="6">
    <source>
        <dbReference type="EMBL" id="QEG21597.1"/>
    </source>
</evidence>
<dbReference type="AlphaFoldDB" id="A0A5B9P4R2"/>
<dbReference type="PROSITE" id="PS00059">
    <property type="entry name" value="ADH_ZINC"/>
    <property type="match status" value="1"/>
</dbReference>
<proteinExistence type="inferred from homology"/>
<evidence type="ECO:0000256" key="1">
    <source>
        <dbReference type="ARBA" id="ARBA00023002"/>
    </source>
</evidence>
<evidence type="ECO:0000259" key="4">
    <source>
        <dbReference type="Pfam" id="PF00107"/>
    </source>
</evidence>
<keyword evidence="1 6" id="KW-0560">Oxidoreductase</keyword>
<keyword evidence="7" id="KW-1185">Reference proteome</keyword>
<gene>
    <name evidence="6" type="primary">gutB_2</name>
    <name evidence="6" type="ORF">MFFC18_14550</name>
</gene>
<dbReference type="EC" id="1.1.1.14" evidence="6"/>
<dbReference type="GO" id="GO:0008270">
    <property type="term" value="F:zinc ion binding"/>
    <property type="evidence" value="ECO:0007669"/>
    <property type="project" value="InterPro"/>
</dbReference>
<reference evidence="6 7" key="1">
    <citation type="submission" date="2019-08" db="EMBL/GenBank/DDBJ databases">
        <title>Deep-cultivation of Planctomycetes and their phenomic and genomic characterization uncovers novel biology.</title>
        <authorList>
            <person name="Wiegand S."/>
            <person name="Jogler M."/>
            <person name="Boedeker C."/>
            <person name="Pinto D."/>
            <person name="Vollmers J."/>
            <person name="Rivas-Marin E."/>
            <person name="Kohn T."/>
            <person name="Peeters S.H."/>
            <person name="Heuer A."/>
            <person name="Rast P."/>
            <person name="Oberbeckmann S."/>
            <person name="Bunk B."/>
            <person name="Jeske O."/>
            <person name="Meyerdierks A."/>
            <person name="Storesund J.E."/>
            <person name="Kallscheuer N."/>
            <person name="Luecker S."/>
            <person name="Lage O.M."/>
            <person name="Pohl T."/>
            <person name="Merkel B.J."/>
            <person name="Hornburger P."/>
            <person name="Mueller R.-W."/>
            <person name="Bruemmer F."/>
            <person name="Labrenz M."/>
            <person name="Spormann A.M."/>
            <person name="Op den Camp H."/>
            <person name="Overmann J."/>
            <person name="Amann R."/>
            <person name="Jetten M.S.M."/>
            <person name="Mascher T."/>
            <person name="Medema M.H."/>
            <person name="Devos D.P."/>
            <person name="Kaster A.-K."/>
            <person name="Ovreas L."/>
            <person name="Rohde M."/>
            <person name="Galperin M.Y."/>
            <person name="Jogler C."/>
        </authorList>
    </citation>
    <scope>NUCLEOTIDE SEQUENCE [LARGE SCALE GENOMIC DNA]</scope>
    <source>
        <strain evidence="6 7">FC18</strain>
    </source>
</reference>
<dbReference type="GO" id="GO:0003939">
    <property type="term" value="F:L-iditol 2-dehydrogenase (NAD+) activity"/>
    <property type="evidence" value="ECO:0007669"/>
    <property type="project" value="UniProtKB-EC"/>
</dbReference>
<dbReference type="SUPFAM" id="SSF50129">
    <property type="entry name" value="GroES-like"/>
    <property type="match status" value="1"/>
</dbReference>
<keyword evidence="2" id="KW-0862">Zinc</keyword>
<protein>
    <submittedName>
        <fullName evidence="6">Sorbitol dehydrogenase</fullName>
        <ecNumber evidence="6">1.1.1.14</ecNumber>
    </submittedName>
</protein>
<keyword evidence="2" id="KW-0479">Metal-binding</keyword>
<dbReference type="Proteomes" id="UP000322214">
    <property type="component" value="Chromosome"/>
</dbReference>
<dbReference type="OrthoDB" id="239596at2"/>
<dbReference type="PANTHER" id="PTHR43189">
    <property type="entry name" value="ZINC-TYPE ALCOHOL DEHYDROGENASE-LIKE PROTEIN C1198.01-RELATED"/>
    <property type="match status" value="1"/>
</dbReference>
<feature type="compositionally biased region" description="Basic and acidic residues" evidence="3">
    <location>
        <begin position="1"/>
        <end position="10"/>
    </location>
</feature>
<sequence length="404" mass="44177">MSNVLDKTEKATAASSSTKPETVRAVAMTAPGQTEMRSYPYPTMDQDSAILKVDMAGICGTDRHIYKGEATELRGKSIFPYVGGHEVIGTIMEIGDNAAKVMDYDRQPLEVGDRVALAVEVNCGHCIYCRKHYNNTTCLNQIQAYGLHPNCETKPYLRGGFAEYMYIMPGTHLFKVPEEMPTDVAVFVEEMAVAYHSLGRASSMFAPVNEGFGPGQSVAVLGNGPLGILHGIMADIHGAGLKIATDLSDLRLGIAEGLYADVTLNASRMSTDERIARVKEMTDGGVGPDLVIECAGEPEAFIEALKMVRKGGTVIEVGNWVDMGKPVNLDVMRHISSKNLHIHSVFHCGTDWRPVLKILQQQSKRFDFPSLITHRLGLDELVDQFGTVTNFDECCKIEVIPHKA</sequence>
<dbReference type="InterPro" id="IPR011032">
    <property type="entry name" value="GroES-like_sf"/>
</dbReference>
<feature type="region of interest" description="Disordered" evidence="3">
    <location>
        <begin position="1"/>
        <end position="23"/>
    </location>
</feature>
<evidence type="ECO:0000313" key="7">
    <source>
        <dbReference type="Proteomes" id="UP000322214"/>
    </source>
</evidence>
<evidence type="ECO:0000256" key="3">
    <source>
        <dbReference type="SAM" id="MobiDB-lite"/>
    </source>
</evidence>